<dbReference type="Pfam" id="PF02108">
    <property type="entry name" value="FliH"/>
    <property type="match status" value="1"/>
</dbReference>
<comment type="function">
    <text evidence="1">Needed for flagellar regrowth and assembly.</text>
</comment>
<keyword evidence="11" id="KW-0282">Flagellum</keyword>
<evidence type="ECO:0000256" key="9">
    <source>
        <dbReference type="ARBA" id="ARBA00023225"/>
    </source>
</evidence>
<keyword evidence="11" id="KW-0966">Cell projection</keyword>
<keyword evidence="11" id="KW-0969">Cilium</keyword>
<feature type="domain" description="Flagellar assembly protein FliH/Type III secretion system HrpE" evidence="10">
    <location>
        <begin position="68"/>
        <end position="192"/>
    </location>
</feature>
<keyword evidence="6" id="KW-0963">Cytoplasm</keyword>
<evidence type="ECO:0000313" key="11">
    <source>
        <dbReference type="EMBL" id="CAG4882198.1"/>
    </source>
</evidence>
<keyword evidence="12" id="KW-1185">Reference proteome</keyword>
<evidence type="ECO:0000256" key="3">
    <source>
        <dbReference type="ARBA" id="ARBA00006602"/>
    </source>
</evidence>
<dbReference type="PANTHER" id="PTHR34982:SF1">
    <property type="entry name" value="FLAGELLAR ASSEMBLY PROTEIN FLIH"/>
    <property type="match status" value="1"/>
</dbReference>
<evidence type="ECO:0000259" key="10">
    <source>
        <dbReference type="Pfam" id="PF02108"/>
    </source>
</evidence>
<protein>
    <recommendedName>
        <fullName evidence="4">Flagellar assembly protein FliH</fullName>
    </recommendedName>
</protein>
<dbReference type="InterPro" id="IPR000563">
    <property type="entry name" value="Flag_FliH"/>
</dbReference>
<dbReference type="GO" id="GO:0009288">
    <property type="term" value="C:bacterial-type flagellum"/>
    <property type="evidence" value="ECO:0007669"/>
    <property type="project" value="InterPro"/>
</dbReference>
<dbReference type="AlphaFoldDB" id="A0A916J074"/>
<evidence type="ECO:0000256" key="2">
    <source>
        <dbReference type="ARBA" id="ARBA00004496"/>
    </source>
</evidence>
<dbReference type="Proteomes" id="UP000742786">
    <property type="component" value="Unassembled WGS sequence"/>
</dbReference>
<dbReference type="GO" id="GO:0005829">
    <property type="term" value="C:cytosol"/>
    <property type="evidence" value="ECO:0007669"/>
    <property type="project" value="TreeGrafter"/>
</dbReference>
<sequence>MSSDAPLIPKEQLTAYEFWKMDDFNQNRRGEARTELLTVTQHEALHEQARAEGYAAGYKQGEEQVALELSHLRSLMTDLNRELRRFDQGVANSLVTLALEISRQLLRNRLTEHPELVVEVVKEAMQSLPPFGEHAQLLLNPKDAELVRTHIGEQLTHSKWKLIEDSSIERGGCRVQTASIEIDGTLPIRWQRMAAVLARNEVWYCDPVNDAVVEGEPAS</sequence>
<evidence type="ECO:0000256" key="1">
    <source>
        <dbReference type="ARBA" id="ARBA00003041"/>
    </source>
</evidence>
<proteinExistence type="inferred from homology"/>
<evidence type="ECO:0000256" key="6">
    <source>
        <dbReference type="ARBA" id="ARBA00022490"/>
    </source>
</evidence>
<dbReference type="InterPro" id="IPR051472">
    <property type="entry name" value="T3SS_Stator/FliH"/>
</dbReference>
<dbReference type="GO" id="GO:0015031">
    <property type="term" value="P:protein transport"/>
    <property type="evidence" value="ECO:0007669"/>
    <property type="project" value="UniProtKB-KW"/>
</dbReference>
<evidence type="ECO:0000256" key="8">
    <source>
        <dbReference type="ARBA" id="ARBA00022927"/>
    </source>
</evidence>
<dbReference type="EMBL" id="CAJQUM010000001">
    <property type="protein sequence ID" value="CAG4882198.1"/>
    <property type="molecule type" value="Genomic_DNA"/>
</dbReference>
<dbReference type="RefSeq" id="WP_220634297.1">
    <property type="nucleotide sequence ID" value="NZ_CAJQUM010000001.1"/>
</dbReference>
<evidence type="ECO:0000256" key="4">
    <source>
        <dbReference type="ARBA" id="ARBA00016507"/>
    </source>
</evidence>
<dbReference type="SUPFAM" id="SSF160527">
    <property type="entry name" value="V-type ATPase subunit E-like"/>
    <property type="match status" value="1"/>
</dbReference>
<evidence type="ECO:0000256" key="5">
    <source>
        <dbReference type="ARBA" id="ARBA00022448"/>
    </source>
</evidence>
<dbReference type="PANTHER" id="PTHR34982">
    <property type="entry name" value="YOP PROTEINS TRANSLOCATION PROTEIN L"/>
    <property type="match status" value="1"/>
</dbReference>
<comment type="similarity">
    <text evidence="3">Belongs to the FliH family.</text>
</comment>
<gene>
    <name evidence="11" type="ORF">GTOL_10080</name>
</gene>
<dbReference type="GO" id="GO:0044781">
    <property type="term" value="P:bacterial-type flagellum organization"/>
    <property type="evidence" value="ECO:0007669"/>
    <property type="project" value="UniProtKB-KW"/>
</dbReference>
<evidence type="ECO:0000256" key="7">
    <source>
        <dbReference type="ARBA" id="ARBA00022795"/>
    </source>
</evidence>
<dbReference type="InterPro" id="IPR018035">
    <property type="entry name" value="Flagellar_FliH/T3SS_HrpE"/>
</dbReference>
<dbReference type="GO" id="GO:0003774">
    <property type="term" value="F:cytoskeletal motor activity"/>
    <property type="evidence" value="ECO:0007669"/>
    <property type="project" value="InterPro"/>
</dbReference>
<organism evidence="11 12">
    <name type="scientific">Georgfuchsia toluolica</name>
    <dbReference type="NCBI Taxonomy" id="424218"/>
    <lineage>
        <taxon>Bacteria</taxon>
        <taxon>Pseudomonadati</taxon>
        <taxon>Pseudomonadota</taxon>
        <taxon>Betaproteobacteria</taxon>
        <taxon>Nitrosomonadales</taxon>
        <taxon>Sterolibacteriaceae</taxon>
        <taxon>Georgfuchsia</taxon>
    </lineage>
</organism>
<dbReference type="PRINTS" id="PR01003">
    <property type="entry name" value="FLGFLIH"/>
</dbReference>
<keyword evidence="9" id="KW-1006">Bacterial flagellum protein export</keyword>
<comment type="caution">
    <text evidence="11">The sequence shown here is derived from an EMBL/GenBank/DDBJ whole genome shotgun (WGS) entry which is preliminary data.</text>
</comment>
<comment type="subcellular location">
    <subcellularLocation>
        <location evidence="2">Cytoplasm</location>
    </subcellularLocation>
</comment>
<keyword evidence="8" id="KW-0653">Protein transport</keyword>
<name>A0A916J074_9PROT</name>
<keyword evidence="5" id="KW-0813">Transport</keyword>
<reference evidence="11" key="1">
    <citation type="submission" date="2021-04" db="EMBL/GenBank/DDBJ databases">
        <authorList>
            <person name="Hornung B."/>
        </authorList>
    </citation>
    <scope>NUCLEOTIDE SEQUENCE</scope>
    <source>
        <strain evidence="11">G5G6</strain>
    </source>
</reference>
<dbReference type="GO" id="GO:0071973">
    <property type="term" value="P:bacterial-type flagellum-dependent cell motility"/>
    <property type="evidence" value="ECO:0007669"/>
    <property type="project" value="InterPro"/>
</dbReference>
<keyword evidence="7" id="KW-1005">Bacterial flagellum biogenesis</keyword>
<evidence type="ECO:0000313" key="12">
    <source>
        <dbReference type="Proteomes" id="UP000742786"/>
    </source>
</evidence>
<accession>A0A916J074</accession>